<keyword evidence="6" id="KW-0449">Lipoprotein</keyword>
<proteinExistence type="inferred from homology"/>
<dbReference type="GO" id="GO:0098552">
    <property type="term" value="C:side of membrane"/>
    <property type="evidence" value="ECO:0007669"/>
    <property type="project" value="UniProtKB-KW"/>
</dbReference>
<keyword evidence="7" id="KW-0067">ATP-binding</keyword>
<dbReference type="Gene3D" id="3.40.50.300">
    <property type="entry name" value="P-loop containing nucleotide triphosphate hydrolases"/>
    <property type="match status" value="1"/>
</dbReference>
<dbReference type="CDD" id="cd00010">
    <property type="entry name" value="AAI_LTSS"/>
    <property type="match status" value="1"/>
</dbReference>
<dbReference type="InterPro" id="IPR025476">
    <property type="entry name" value="Helitron_helicase-like"/>
</dbReference>
<reference evidence="10" key="1">
    <citation type="submission" date="2020-10" db="EMBL/GenBank/DDBJ databases">
        <authorList>
            <person name="Han B."/>
            <person name="Lu T."/>
            <person name="Zhao Q."/>
            <person name="Huang X."/>
            <person name="Zhao Y."/>
        </authorList>
    </citation>
    <scope>NUCLEOTIDE SEQUENCE</scope>
</reference>
<dbReference type="FunFam" id="1.10.110.10:FF:000001">
    <property type="entry name" value="Bifunctional inhibitor/lipid-transfer protein/seed storage 2S albumin superfamily protein"/>
    <property type="match status" value="1"/>
</dbReference>
<keyword evidence="5" id="KW-0238">DNA-binding</keyword>
<dbReference type="Pfam" id="PF16900">
    <property type="entry name" value="REPA_OB_2"/>
    <property type="match status" value="1"/>
</dbReference>
<dbReference type="InterPro" id="IPR012340">
    <property type="entry name" value="NA-bd_OB-fold"/>
</dbReference>
<evidence type="ECO:0000256" key="6">
    <source>
        <dbReference type="ARBA" id="ARBA00023288"/>
    </source>
</evidence>
<dbReference type="SUPFAM" id="SSF50249">
    <property type="entry name" value="Nucleic acid-binding proteins"/>
    <property type="match status" value="1"/>
</dbReference>
<evidence type="ECO:0000256" key="1">
    <source>
        <dbReference type="ARBA" id="ARBA00004609"/>
    </source>
</evidence>
<dbReference type="InterPro" id="IPR010285">
    <property type="entry name" value="DNA_helicase_pif1-like_DEAD"/>
</dbReference>
<dbReference type="InterPro" id="IPR027417">
    <property type="entry name" value="P-loop_NTPase"/>
</dbReference>
<feature type="chain" id="PRO_5032470120" description="ATP-dependent DNA helicase" evidence="8">
    <location>
        <begin position="27"/>
        <end position="1296"/>
    </location>
</feature>
<evidence type="ECO:0000256" key="8">
    <source>
        <dbReference type="SAM" id="SignalP"/>
    </source>
</evidence>
<dbReference type="GO" id="GO:0016787">
    <property type="term" value="F:hydrolase activity"/>
    <property type="evidence" value="ECO:0007669"/>
    <property type="project" value="UniProtKB-KW"/>
</dbReference>
<keyword evidence="7" id="KW-0547">Nucleotide-binding</keyword>
<dbReference type="PANTHER" id="PTHR10492:SF90">
    <property type="entry name" value="ATP-DEPENDENT DNA HELICASE"/>
    <property type="match status" value="1"/>
</dbReference>
<keyword evidence="7" id="KW-0347">Helicase</keyword>
<accession>A0A811MN93</accession>
<dbReference type="PANTHER" id="PTHR10492">
    <property type="match status" value="1"/>
</dbReference>
<evidence type="ECO:0000313" key="11">
    <source>
        <dbReference type="Proteomes" id="UP000604825"/>
    </source>
</evidence>
<keyword evidence="4 8" id="KW-0732">Signal</keyword>
<dbReference type="Gene3D" id="1.10.110.10">
    <property type="entry name" value="Plant lipid-transfer and hydrophobic proteins"/>
    <property type="match status" value="1"/>
</dbReference>
<organism evidence="10 11">
    <name type="scientific">Miscanthus lutarioriparius</name>
    <dbReference type="NCBI Taxonomy" id="422564"/>
    <lineage>
        <taxon>Eukaryota</taxon>
        <taxon>Viridiplantae</taxon>
        <taxon>Streptophyta</taxon>
        <taxon>Embryophyta</taxon>
        <taxon>Tracheophyta</taxon>
        <taxon>Spermatophyta</taxon>
        <taxon>Magnoliopsida</taxon>
        <taxon>Liliopsida</taxon>
        <taxon>Poales</taxon>
        <taxon>Poaceae</taxon>
        <taxon>PACMAD clade</taxon>
        <taxon>Panicoideae</taxon>
        <taxon>Andropogonodae</taxon>
        <taxon>Andropogoneae</taxon>
        <taxon>Saccharinae</taxon>
        <taxon>Miscanthus</taxon>
    </lineage>
</organism>
<dbReference type="GO" id="GO:0005524">
    <property type="term" value="F:ATP binding"/>
    <property type="evidence" value="ECO:0007669"/>
    <property type="project" value="UniProtKB-KW"/>
</dbReference>
<dbReference type="GO" id="GO:0006310">
    <property type="term" value="P:DNA recombination"/>
    <property type="evidence" value="ECO:0007669"/>
    <property type="project" value="UniProtKB-KW"/>
</dbReference>
<dbReference type="Pfam" id="PF05970">
    <property type="entry name" value="PIF1"/>
    <property type="match status" value="1"/>
</dbReference>
<evidence type="ECO:0000256" key="7">
    <source>
        <dbReference type="RuleBase" id="RU363044"/>
    </source>
</evidence>
<feature type="signal peptide" evidence="8">
    <location>
        <begin position="1"/>
        <end position="26"/>
    </location>
</feature>
<keyword evidence="7" id="KW-0227">DNA damage</keyword>
<name>A0A811MN93_9POAL</name>
<keyword evidence="7" id="KW-0378">Hydrolase</keyword>
<dbReference type="Pfam" id="PF14214">
    <property type="entry name" value="Helitron_like_N"/>
    <property type="match status" value="1"/>
</dbReference>
<keyword evidence="11" id="KW-1185">Reference proteome</keyword>
<evidence type="ECO:0000256" key="3">
    <source>
        <dbReference type="ARBA" id="ARBA00022622"/>
    </source>
</evidence>
<dbReference type="EMBL" id="CAJGYO010000002">
    <property type="protein sequence ID" value="CAD6209974.1"/>
    <property type="molecule type" value="Genomic_DNA"/>
</dbReference>
<gene>
    <name evidence="10" type="ORF">NCGR_LOCUS6114</name>
</gene>
<evidence type="ECO:0000256" key="2">
    <source>
        <dbReference type="ARBA" id="ARBA00009748"/>
    </source>
</evidence>
<dbReference type="GO" id="GO:0005886">
    <property type="term" value="C:plasma membrane"/>
    <property type="evidence" value="ECO:0007669"/>
    <property type="project" value="UniProtKB-SubCell"/>
</dbReference>
<sequence>MPTTAMAKRSSCVLILALAALLLAAAVRVDGGATAAAPAPAPSADCTDALVGLAGCLSYVDEGSTVATPDPTCCSGLKDVVHKEVACLCQVFQSGQNLGISLNMTKALQLPAACKVKTPPFSKCHVSVPGVPTASPDRSVAFPGSDGLVSKLFDAVHVNRLMRIVFGTLDCYRISAYLYYSVDALVDIGTSAAATARSHRARPRNNSSCRIQSPDPAQCRQKRRKLLKQHRLVWGGVASAYSASLECAQFDDDFVEALKDGRPPKFIQLYVYDTSAEVENRIASLDHEDTTASDLDPTIVQSLVNMLDEHDLFAKQFRMARDRLADNEAEDFVIRIVGPKDGDPPQYSLPTTDQLAMLVVGDFSYEEFERDIIVQKQTGDLDQISALHPAFMVLWYPLLFPYAERGWQTGILYTGATQSAQNAHVKLTIQDYYCYMFHYRKNEPNPYLCYGPLSSQAKVDARACVDENRLKYIVDHQADIRMESIQGICDAISRGSQEGSEVGKMTVLPASYTGGRRYMIQNYHDGIAICREYGPPDFFVTFTCNPKWLEISEAIFEPGQRPSDRNDIIVRVFNIKLEELLHDIRCGTPFGPCNAVLHTVEFQKRGLPHAHIILWTSRDTCDPTYAMIDKYVSAEVPDPRNDPLGYALVAEHMIHGPCGGLQMDNRWVVPYNMFLLTKYQAHINVEWCNKTTFIKYLFKARDYLLDELSTLFSQSGRNIADFNLPPKTHAEYPVQHNRLVEEELSYPVDPLIDMNNPTAFLNEDQRNAFYKIVHRVQQNEPGFFFVSGYGGTGKTYLWNRIVGYLRGHNKIVLTVASSGVATLLLPGGRTAHSRFKIPCKVEDDMICDVSRGTMLSELIELTSLIIWDEALMANRKCFEALNRTFRDIEKVKNPEVADIPFGGKVVVLGGDLRQILPVAEGGTKQGTISAAIITSCLWAHVEVLSLNQNMRLVCSPNDACQQQEVAVFSRWILDIGEGEDKLAAIVQSVYPNFETRYRDPLYLSQRAILAPTNELTDTINEYMVPLVHGREKEYLSSDTIAKATAQHEAYDLLYPIEFLNSISDVLGYLIKYEAAHTFVPKNIEKAKTLREIYIKDLGENVMKITLWGEHATNFSIDNIYDATASNLIVCLIVGCIPHEDFKNNDKTCLTGSSACAYYFNPTIPDARAYHSRFKNTPVYIDRYVPEEEAVPASVEDIQLPKKTIADLNHVDPFDDMETGPYKVAVTIVSITNTTNLWYLLSFIAKDDTDEARFFAYDDEASKIIQKDYQALVNPLHIKEGLPQAMHNILNKTCVVS</sequence>
<keyword evidence="3" id="KW-0472">Membrane</keyword>
<dbReference type="GO" id="GO:0003677">
    <property type="term" value="F:DNA binding"/>
    <property type="evidence" value="ECO:0007669"/>
    <property type="project" value="UniProtKB-KW"/>
</dbReference>
<dbReference type="OrthoDB" id="674851at2759"/>
<evidence type="ECO:0000313" key="10">
    <source>
        <dbReference type="EMBL" id="CAD6209974.1"/>
    </source>
</evidence>
<comment type="cofactor">
    <cofactor evidence="7">
        <name>Mg(2+)</name>
        <dbReference type="ChEBI" id="CHEBI:18420"/>
    </cofactor>
</comment>
<comment type="similarity">
    <text evidence="2">Belongs to the plant LTP family.</text>
</comment>
<dbReference type="InterPro" id="IPR016140">
    <property type="entry name" value="Bifunc_inhib/LTP/seed_store"/>
</dbReference>
<dbReference type="SUPFAM" id="SSF52540">
    <property type="entry name" value="P-loop containing nucleoside triphosphate hydrolases"/>
    <property type="match status" value="1"/>
</dbReference>
<dbReference type="Proteomes" id="UP000604825">
    <property type="component" value="Unassembled WGS sequence"/>
</dbReference>
<protein>
    <recommendedName>
        <fullName evidence="7">ATP-dependent DNA helicase</fullName>
        <ecNumber evidence="7">5.6.2.3</ecNumber>
    </recommendedName>
</protein>
<keyword evidence="7" id="KW-0234">DNA repair</keyword>
<dbReference type="GO" id="GO:0043139">
    <property type="term" value="F:5'-3' DNA helicase activity"/>
    <property type="evidence" value="ECO:0007669"/>
    <property type="project" value="UniProtKB-EC"/>
</dbReference>
<keyword evidence="3" id="KW-0325">Glycoprotein</keyword>
<dbReference type="CDD" id="cd04481">
    <property type="entry name" value="RPA1_DBD_B_like"/>
    <property type="match status" value="1"/>
</dbReference>
<dbReference type="GO" id="GO:0006281">
    <property type="term" value="P:DNA repair"/>
    <property type="evidence" value="ECO:0007669"/>
    <property type="project" value="UniProtKB-KW"/>
</dbReference>
<dbReference type="InterPro" id="IPR036312">
    <property type="entry name" value="Bifun_inhib/LTP/seed_sf"/>
</dbReference>
<comment type="similarity">
    <text evidence="7">Belongs to the helicase family.</text>
</comment>
<comment type="catalytic activity">
    <reaction evidence="7">
        <text>ATP + H2O = ADP + phosphate + H(+)</text>
        <dbReference type="Rhea" id="RHEA:13065"/>
        <dbReference type="ChEBI" id="CHEBI:15377"/>
        <dbReference type="ChEBI" id="CHEBI:15378"/>
        <dbReference type="ChEBI" id="CHEBI:30616"/>
        <dbReference type="ChEBI" id="CHEBI:43474"/>
        <dbReference type="ChEBI" id="CHEBI:456216"/>
        <dbReference type="EC" id="5.6.2.3"/>
    </reaction>
</comment>
<dbReference type="InterPro" id="IPR031657">
    <property type="entry name" value="REPA_OB_2"/>
</dbReference>
<evidence type="ECO:0000256" key="5">
    <source>
        <dbReference type="ARBA" id="ARBA00023125"/>
    </source>
</evidence>
<dbReference type="EC" id="5.6.2.3" evidence="7"/>
<feature type="domain" description="Bifunctional inhibitor/plant lipid transfer protein/seed storage helical" evidence="9">
    <location>
        <begin position="46"/>
        <end position="124"/>
    </location>
</feature>
<dbReference type="SUPFAM" id="SSF47699">
    <property type="entry name" value="Bifunctional inhibitor/lipid-transfer protein/seed storage 2S albumin"/>
    <property type="match status" value="1"/>
</dbReference>
<comment type="subcellular location">
    <subcellularLocation>
        <location evidence="1">Cell membrane</location>
        <topology evidence="1">Lipid-anchor</topology>
        <topology evidence="1">GPI-anchor</topology>
    </subcellularLocation>
</comment>
<keyword evidence="7" id="KW-0233">DNA recombination</keyword>
<dbReference type="Gene3D" id="2.40.50.140">
    <property type="entry name" value="Nucleic acid-binding proteins"/>
    <property type="match status" value="2"/>
</dbReference>
<evidence type="ECO:0000259" key="9">
    <source>
        <dbReference type="SMART" id="SM00499"/>
    </source>
</evidence>
<comment type="caution">
    <text evidence="10">The sequence shown here is derived from an EMBL/GenBank/DDBJ whole genome shotgun (WGS) entry which is preliminary data.</text>
</comment>
<evidence type="ECO:0000256" key="4">
    <source>
        <dbReference type="ARBA" id="ARBA00022729"/>
    </source>
</evidence>
<keyword evidence="3" id="KW-0336">GPI-anchor</keyword>
<dbReference type="GO" id="GO:0000723">
    <property type="term" value="P:telomere maintenance"/>
    <property type="evidence" value="ECO:0007669"/>
    <property type="project" value="InterPro"/>
</dbReference>
<dbReference type="Pfam" id="PF14368">
    <property type="entry name" value="LTP_2"/>
    <property type="match status" value="1"/>
</dbReference>
<dbReference type="SMART" id="SM00499">
    <property type="entry name" value="AAI"/>
    <property type="match status" value="1"/>
</dbReference>